<evidence type="ECO:0000313" key="3">
    <source>
        <dbReference type="Proteomes" id="UP000198287"/>
    </source>
</evidence>
<accession>A0A226EZZ0</accession>
<dbReference type="InterPro" id="IPR035979">
    <property type="entry name" value="RBD_domain_sf"/>
</dbReference>
<gene>
    <name evidence="2" type="ORF">Fcan01_01919</name>
</gene>
<dbReference type="Proteomes" id="UP000198287">
    <property type="component" value="Unassembled WGS sequence"/>
</dbReference>
<dbReference type="SUPFAM" id="SSF54928">
    <property type="entry name" value="RNA-binding domain, RBD"/>
    <property type="match status" value="1"/>
</dbReference>
<feature type="region of interest" description="Disordered" evidence="1">
    <location>
        <begin position="198"/>
        <end position="219"/>
    </location>
</feature>
<sequence length="219" mass="25188">MVAKGPSVAFAKMRRFAERKDRSLCVMMKKRVDMDKAVMEELVKGVHSGIERVFFPRQRVPRFFFVLCKEGNTKDAVDKAIRTVNIAELGPLFPKKVQNKEFKLNEPVNFGEMKNVDPLTLVLEAIPKTLETETIKKEFPACKDIVRFNAGRCYVSFNDIPDAYEALKKVKNGPLCGFKITAKFNKIQKPKNQVIKDKLQQQREHRSSAKNVKRLKKNN</sequence>
<evidence type="ECO:0000313" key="2">
    <source>
        <dbReference type="EMBL" id="OXA62710.1"/>
    </source>
</evidence>
<evidence type="ECO:0000256" key="1">
    <source>
        <dbReference type="SAM" id="MobiDB-lite"/>
    </source>
</evidence>
<keyword evidence="3" id="KW-1185">Reference proteome</keyword>
<comment type="caution">
    <text evidence="2">The sequence shown here is derived from an EMBL/GenBank/DDBJ whole genome shotgun (WGS) entry which is preliminary data.</text>
</comment>
<dbReference type="AlphaFoldDB" id="A0A226EZZ0"/>
<feature type="compositionally biased region" description="Basic and acidic residues" evidence="1">
    <location>
        <begin position="198"/>
        <end position="207"/>
    </location>
</feature>
<dbReference type="EMBL" id="LNIX01000001">
    <property type="protein sequence ID" value="OXA62710.1"/>
    <property type="molecule type" value="Genomic_DNA"/>
</dbReference>
<organism evidence="2 3">
    <name type="scientific">Folsomia candida</name>
    <name type="common">Springtail</name>
    <dbReference type="NCBI Taxonomy" id="158441"/>
    <lineage>
        <taxon>Eukaryota</taxon>
        <taxon>Metazoa</taxon>
        <taxon>Ecdysozoa</taxon>
        <taxon>Arthropoda</taxon>
        <taxon>Hexapoda</taxon>
        <taxon>Collembola</taxon>
        <taxon>Entomobryomorpha</taxon>
        <taxon>Isotomoidea</taxon>
        <taxon>Isotomidae</taxon>
        <taxon>Proisotominae</taxon>
        <taxon>Folsomia</taxon>
    </lineage>
</organism>
<dbReference type="GO" id="GO:0003676">
    <property type="term" value="F:nucleic acid binding"/>
    <property type="evidence" value="ECO:0007669"/>
    <property type="project" value="InterPro"/>
</dbReference>
<name>A0A226EZZ0_FOLCA</name>
<reference evidence="2 3" key="1">
    <citation type="submission" date="2015-12" db="EMBL/GenBank/DDBJ databases">
        <title>The genome of Folsomia candida.</title>
        <authorList>
            <person name="Faddeeva A."/>
            <person name="Derks M.F."/>
            <person name="Anvar Y."/>
            <person name="Smit S."/>
            <person name="Van Straalen N."/>
            <person name="Roelofs D."/>
        </authorList>
    </citation>
    <scope>NUCLEOTIDE SEQUENCE [LARGE SCALE GENOMIC DNA]</scope>
    <source>
        <strain evidence="2 3">VU population</strain>
        <tissue evidence="2">Whole body</tissue>
    </source>
</reference>
<proteinExistence type="predicted"/>
<protein>
    <submittedName>
        <fullName evidence="2">Uncharacterized protein</fullName>
    </submittedName>
</protein>